<dbReference type="RefSeq" id="WP_007416827.1">
    <property type="nucleotide sequence ID" value="NZ_ABOX02000032.1"/>
</dbReference>
<evidence type="ECO:0000259" key="2">
    <source>
        <dbReference type="Pfam" id="PF22725"/>
    </source>
</evidence>
<evidence type="ECO:0000259" key="1">
    <source>
        <dbReference type="Pfam" id="PF01408"/>
    </source>
</evidence>
<accession>B9XLY8</accession>
<dbReference type="PANTHER" id="PTHR43249">
    <property type="entry name" value="UDP-N-ACETYL-2-AMINO-2-DEOXY-D-GLUCURONATE OXIDASE"/>
    <property type="match status" value="1"/>
</dbReference>
<evidence type="ECO:0000313" key="3">
    <source>
        <dbReference type="EMBL" id="EEF59116.1"/>
    </source>
</evidence>
<protein>
    <submittedName>
        <fullName evidence="3">Oxidoreductase domain protein</fullName>
    </submittedName>
</protein>
<dbReference type="STRING" id="320771.Cflav_PD1608"/>
<sequence length="341" mass="37404">MKKYNVGIIGYGWVAGAHIAAINATSNAQVTAVYSSRELDAAKVSAQHGSSITVYNDLKKMLANPDIHVVSVCSYPYDHSKQVIAAAKAGKHLIIEKPLALNLKDLRAMQEAVKLAKVKTCVCFECRWSSQFLSIKATIDRGLLGKVHYGEVDYYHGIGPWYGQFRWNTKKNAGGSSLLSAGCHALDALLLCMDGEVDTVTSYATVSKNKVFAEYEYPTTSVTILKFKDGRIGKCASVIDCLQPYYFHTHLVGSEGSLLDNKFHSTTLGGLNKNKWSELSMKMLDSGDVSDHPYQTQFQAFFDALEQGKEMPLTSLTEAAKSHEVIFAADRSANEGKPVKL</sequence>
<gene>
    <name evidence="3" type="ORF">Cflav_PD1608</name>
</gene>
<dbReference type="SUPFAM" id="SSF55347">
    <property type="entry name" value="Glyceraldehyde-3-phosphate dehydrogenase-like, C-terminal domain"/>
    <property type="match status" value="1"/>
</dbReference>
<comment type="caution">
    <text evidence="3">The sequence shown here is derived from an EMBL/GenBank/DDBJ whole genome shotgun (WGS) entry which is preliminary data.</text>
</comment>
<dbReference type="GO" id="GO:0000166">
    <property type="term" value="F:nucleotide binding"/>
    <property type="evidence" value="ECO:0007669"/>
    <property type="project" value="InterPro"/>
</dbReference>
<name>B9XLY8_PEDPL</name>
<keyword evidence="4" id="KW-1185">Reference proteome</keyword>
<dbReference type="Gene3D" id="3.40.50.720">
    <property type="entry name" value="NAD(P)-binding Rossmann-like Domain"/>
    <property type="match status" value="1"/>
</dbReference>
<dbReference type="PANTHER" id="PTHR43249:SF1">
    <property type="entry name" value="D-GLUCOSIDE 3-DEHYDROGENASE"/>
    <property type="match status" value="1"/>
</dbReference>
<feature type="domain" description="GFO/IDH/MocA-like oxidoreductase" evidence="2">
    <location>
        <begin position="132"/>
        <end position="258"/>
    </location>
</feature>
<dbReference type="OrthoDB" id="9783105at2"/>
<dbReference type="SUPFAM" id="SSF51735">
    <property type="entry name" value="NAD(P)-binding Rossmann-fold domains"/>
    <property type="match status" value="1"/>
</dbReference>
<feature type="domain" description="Gfo/Idh/MocA-like oxidoreductase N-terminal" evidence="1">
    <location>
        <begin position="5"/>
        <end position="120"/>
    </location>
</feature>
<reference evidence="3 4" key="1">
    <citation type="journal article" date="2011" name="J. Bacteriol.">
        <title>Genome sequence of 'Pedosphaera parvula' Ellin514, an aerobic Verrucomicrobial isolate from pasture soil.</title>
        <authorList>
            <person name="Kant R."/>
            <person name="van Passel M.W."/>
            <person name="Sangwan P."/>
            <person name="Palva A."/>
            <person name="Lucas S."/>
            <person name="Copeland A."/>
            <person name="Lapidus A."/>
            <person name="Glavina Del Rio T."/>
            <person name="Dalin E."/>
            <person name="Tice H."/>
            <person name="Bruce D."/>
            <person name="Goodwin L."/>
            <person name="Pitluck S."/>
            <person name="Chertkov O."/>
            <person name="Larimer F.W."/>
            <person name="Land M.L."/>
            <person name="Hauser L."/>
            <person name="Brettin T.S."/>
            <person name="Detter J.C."/>
            <person name="Han S."/>
            <person name="de Vos W.M."/>
            <person name="Janssen P.H."/>
            <person name="Smidt H."/>
        </authorList>
    </citation>
    <scope>NUCLEOTIDE SEQUENCE [LARGE SCALE GENOMIC DNA]</scope>
    <source>
        <strain evidence="3 4">Ellin514</strain>
    </source>
</reference>
<dbReference type="InterPro" id="IPR055170">
    <property type="entry name" value="GFO_IDH_MocA-like_dom"/>
</dbReference>
<dbReference type="InterPro" id="IPR000683">
    <property type="entry name" value="Gfo/Idh/MocA-like_OxRdtase_N"/>
</dbReference>
<dbReference type="Pfam" id="PF01408">
    <property type="entry name" value="GFO_IDH_MocA"/>
    <property type="match status" value="1"/>
</dbReference>
<dbReference type="Pfam" id="PF22725">
    <property type="entry name" value="GFO_IDH_MocA_C3"/>
    <property type="match status" value="1"/>
</dbReference>
<organism evidence="3 4">
    <name type="scientific">Pedosphaera parvula (strain Ellin514)</name>
    <dbReference type="NCBI Taxonomy" id="320771"/>
    <lineage>
        <taxon>Bacteria</taxon>
        <taxon>Pseudomonadati</taxon>
        <taxon>Verrucomicrobiota</taxon>
        <taxon>Pedosphaerae</taxon>
        <taxon>Pedosphaerales</taxon>
        <taxon>Pedosphaeraceae</taxon>
        <taxon>Pedosphaera</taxon>
    </lineage>
</organism>
<dbReference type="AlphaFoldDB" id="B9XLY8"/>
<proteinExistence type="predicted"/>
<evidence type="ECO:0000313" key="4">
    <source>
        <dbReference type="Proteomes" id="UP000003688"/>
    </source>
</evidence>
<dbReference type="Gene3D" id="3.30.360.10">
    <property type="entry name" value="Dihydrodipicolinate Reductase, domain 2"/>
    <property type="match status" value="1"/>
</dbReference>
<dbReference type="EMBL" id="ABOX02000032">
    <property type="protein sequence ID" value="EEF59116.1"/>
    <property type="molecule type" value="Genomic_DNA"/>
</dbReference>
<dbReference type="Proteomes" id="UP000003688">
    <property type="component" value="Unassembled WGS sequence"/>
</dbReference>
<dbReference type="InterPro" id="IPR052515">
    <property type="entry name" value="Gfo/Idh/MocA_Oxidoreductase"/>
</dbReference>
<dbReference type="InterPro" id="IPR036291">
    <property type="entry name" value="NAD(P)-bd_dom_sf"/>
</dbReference>